<accession>A0A2M7IM78</accession>
<gene>
    <name evidence="2" type="ORF">COZ84_00995</name>
</gene>
<organism evidence="2 3">
    <name type="scientific">Candidatus Kuenenbacteria bacterium CG_4_8_14_3_um_filter_39_15</name>
    <dbReference type="NCBI Taxonomy" id="1974615"/>
    <lineage>
        <taxon>Bacteria</taxon>
        <taxon>Candidatus Kueneniibacteriota</taxon>
    </lineage>
</organism>
<protein>
    <submittedName>
        <fullName evidence="2">Glycosyl transferase family 1</fullName>
    </submittedName>
</protein>
<dbReference type="Pfam" id="PF13692">
    <property type="entry name" value="Glyco_trans_1_4"/>
    <property type="match status" value="1"/>
</dbReference>
<sequence>QEYQELAEKLNIKNIKLMPKVSQQQLAIYQQACDILLMPFPWTEHYAYFMSPLKMFENMASGRPIIATDLPAIKEVLNQNNAFLVKPDDPQDLARGIGRLIQDQQLSITLANQSLKDIQQYTWQARVEKIIKFILTEGGIEKNYQENI</sequence>
<dbReference type="Proteomes" id="UP000229931">
    <property type="component" value="Unassembled WGS sequence"/>
</dbReference>
<dbReference type="SUPFAM" id="SSF53756">
    <property type="entry name" value="UDP-Glycosyltransferase/glycogen phosphorylase"/>
    <property type="match status" value="1"/>
</dbReference>
<reference evidence="3" key="1">
    <citation type="submission" date="2017-09" db="EMBL/GenBank/DDBJ databases">
        <title>Depth-based differentiation of microbial function through sediment-hosted aquifers and enrichment of novel symbionts in the deep terrestrial subsurface.</title>
        <authorList>
            <person name="Probst A.J."/>
            <person name="Ladd B."/>
            <person name="Jarett J.K."/>
            <person name="Geller-Mcgrath D.E."/>
            <person name="Sieber C.M.K."/>
            <person name="Emerson J.B."/>
            <person name="Anantharaman K."/>
            <person name="Thomas B.C."/>
            <person name="Malmstrom R."/>
            <person name="Stieglmeier M."/>
            <person name="Klingl A."/>
            <person name="Woyke T."/>
            <person name="Ryan C.M."/>
            <person name="Banfield J.F."/>
        </authorList>
    </citation>
    <scope>NUCLEOTIDE SEQUENCE [LARGE SCALE GENOMIC DNA]</scope>
</reference>
<evidence type="ECO:0000313" key="3">
    <source>
        <dbReference type="Proteomes" id="UP000229931"/>
    </source>
</evidence>
<evidence type="ECO:0000313" key="2">
    <source>
        <dbReference type="EMBL" id="PIW95891.1"/>
    </source>
</evidence>
<dbReference type="PANTHER" id="PTHR46401:SF2">
    <property type="entry name" value="GLYCOSYLTRANSFERASE WBBK-RELATED"/>
    <property type="match status" value="1"/>
</dbReference>
<keyword evidence="1 2" id="KW-0808">Transferase</keyword>
<feature type="non-terminal residue" evidence="2">
    <location>
        <position position="1"/>
    </location>
</feature>
<dbReference type="EMBL" id="PFHP01000018">
    <property type="protein sequence ID" value="PIW95891.1"/>
    <property type="molecule type" value="Genomic_DNA"/>
</dbReference>
<evidence type="ECO:0000256" key="1">
    <source>
        <dbReference type="ARBA" id="ARBA00022679"/>
    </source>
</evidence>
<proteinExistence type="predicted"/>
<dbReference type="Gene3D" id="3.40.50.2000">
    <property type="entry name" value="Glycogen Phosphorylase B"/>
    <property type="match status" value="1"/>
</dbReference>
<dbReference type="GO" id="GO:0016757">
    <property type="term" value="F:glycosyltransferase activity"/>
    <property type="evidence" value="ECO:0007669"/>
    <property type="project" value="TreeGrafter"/>
</dbReference>
<dbReference type="AlphaFoldDB" id="A0A2M7IM78"/>
<dbReference type="GO" id="GO:0009103">
    <property type="term" value="P:lipopolysaccharide biosynthetic process"/>
    <property type="evidence" value="ECO:0007669"/>
    <property type="project" value="TreeGrafter"/>
</dbReference>
<comment type="caution">
    <text evidence="2">The sequence shown here is derived from an EMBL/GenBank/DDBJ whole genome shotgun (WGS) entry which is preliminary data.</text>
</comment>
<name>A0A2M7IM78_9BACT</name>
<dbReference type="PANTHER" id="PTHR46401">
    <property type="entry name" value="GLYCOSYLTRANSFERASE WBBK-RELATED"/>
    <property type="match status" value="1"/>
</dbReference>